<organism evidence="2 3">
    <name type="scientific">Vibrio coralliilyticus</name>
    <dbReference type="NCBI Taxonomy" id="190893"/>
    <lineage>
        <taxon>Bacteria</taxon>
        <taxon>Pseudomonadati</taxon>
        <taxon>Pseudomonadota</taxon>
        <taxon>Gammaproteobacteria</taxon>
        <taxon>Vibrionales</taxon>
        <taxon>Vibrionaceae</taxon>
        <taxon>Vibrio</taxon>
    </lineage>
</organism>
<sequence length="223" mass="24746">MYQALNKQRQINDMRQRQQEIQEKLGGELSDPKLKAGLLAESQEIARLIPQIENYVTDVNAPAEHQAKEVEAAESKIAANKERTSKLLRTLLKKQSKLITDQAEAQAEKDKLEKEVNRLASDPEAHAQAKAKLATHEAKIARLNQVSDAIKFNQKNAIDIAAGDVQLQVTDPNALASIALCQRKVEDAMDGTIAHDMAIDALRNEQAKAEREFLGEVDAYEEA</sequence>
<dbReference type="Proteomes" id="UP000576645">
    <property type="component" value="Unassembled WGS sequence"/>
</dbReference>
<evidence type="ECO:0000256" key="1">
    <source>
        <dbReference type="SAM" id="Coils"/>
    </source>
</evidence>
<dbReference type="RefSeq" id="WP_171354348.1">
    <property type="nucleotide sequence ID" value="NZ_VTXP01000035.1"/>
</dbReference>
<name>A0AAP7DGG1_9VIBR</name>
<comment type="caution">
    <text evidence="2">The sequence shown here is derived from an EMBL/GenBank/DDBJ whole genome shotgun (WGS) entry which is preliminary data.</text>
</comment>
<evidence type="ECO:0000313" key="2">
    <source>
        <dbReference type="EMBL" id="NOJ26336.1"/>
    </source>
</evidence>
<keyword evidence="1" id="KW-0175">Coiled coil</keyword>
<accession>A0AAP7DGG1</accession>
<proteinExistence type="predicted"/>
<dbReference type="EMBL" id="VTXP01000035">
    <property type="protein sequence ID" value="NOJ26336.1"/>
    <property type="molecule type" value="Genomic_DNA"/>
</dbReference>
<reference evidence="2 3" key="1">
    <citation type="submission" date="2019-09" db="EMBL/GenBank/DDBJ databases">
        <title>Draft genome sequencing and comparative genomics of hatchery-associated Vibrios.</title>
        <authorList>
            <person name="Kehlet-Delgado H."/>
            <person name="Mueller R.S."/>
        </authorList>
    </citation>
    <scope>NUCLEOTIDE SEQUENCE [LARGE SCALE GENOMIC DNA]</scope>
    <source>
        <strain evidence="2 3">09-121-3</strain>
    </source>
</reference>
<feature type="coiled-coil region" evidence="1">
    <location>
        <begin position="63"/>
        <end position="146"/>
    </location>
</feature>
<evidence type="ECO:0000313" key="3">
    <source>
        <dbReference type="Proteomes" id="UP000576645"/>
    </source>
</evidence>
<gene>
    <name evidence="2" type="ORF">F0238_26960</name>
</gene>
<protein>
    <submittedName>
        <fullName evidence="2">Uncharacterized protein</fullName>
    </submittedName>
</protein>
<dbReference type="AlphaFoldDB" id="A0AAP7DGG1"/>